<reference evidence="5" key="2">
    <citation type="submission" date="2025-09" db="UniProtKB">
        <authorList>
            <consortium name="Ensembl"/>
        </authorList>
    </citation>
    <scope>IDENTIFICATION</scope>
</reference>
<dbReference type="SUPFAM" id="SSF53474">
    <property type="entry name" value="alpha/beta-Hydrolases"/>
    <property type="match status" value="1"/>
</dbReference>
<feature type="domain" description="BAAT/Acyl-CoA thioester hydrolase C-terminal" evidence="4">
    <location>
        <begin position="205"/>
        <end position="409"/>
    </location>
</feature>
<evidence type="ECO:0000259" key="3">
    <source>
        <dbReference type="Pfam" id="PF04775"/>
    </source>
</evidence>
<name>A0A668VXR1_OREAU</name>
<feature type="active site" description="Charge relay system" evidence="2">
    <location>
        <position position="229"/>
    </location>
</feature>
<evidence type="ECO:0000313" key="6">
    <source>
        <dbReference type="Proteomes" id="UP000472276"/>
    </source>
</evidence>
<dbReference type="AlphaFoldDB" id="A0A668VXR1"/>
<dbReference type="Gene3D" id="2.60.40.2240">
    <property type="entry name" value="Acyl-CoA thioester hydrolase/BAAT N-terminal domain"/>
    <property type="match status" value="1"/>
</dbReference>
<dbReference type="Pfam" id="PF04775">
    <property type="entry name" value="Bile_Hydr_Trans"/>
    <property type="match status" value="1"/>
</dbReference>
<dbReference type="InterPro" id="IPR029058">
    <property type="entry name" value="AB_hydrolase_fold"/>
</dbReference>
<dbReference type="GO" id="GO:0047617">
    <property type="term" value="F:fatty acyl-CoA hydrolase activity"/>
    <property type="evidence" value="ECO:0007669"/>
    <property type="project" value="TreeGrafter"/>
</dbReference>
<evidence type="ECO:0000256" key="2">
    <source>
        <dbReference type="PIRSR" id="PIRSR016521-1"/>
    </source>
</evidence>
<dbReference type="Ensembl" id="ENSOABT00000058450.2">
    <property type="protein sequence ID" value="ENSOABP00000057011.2"/>
    <property type="gene ID" value="ENSOABG00000025101.2"/>
</dbReference>
<dbReference type="Pfam" id="PF08840">
    <property type="entry name" value="BAAT_C"/>
    <property type="match status" value="1"/>
</dbReference>
<feature type="active site" description="Charge relay system" evidence="2">
    <location>
        <position position="358"/>
    </location>
</feature>
<evidence type="ECO:0000259" key="4">
    <source>
        <dbReference type="Pfam" id="PF08840"/>
    </source>
</evidence>
<dbReference type="Proteomes" id="UP000472276">
    <property type="component" value="Unassembled WGS sequence"/>
</dbReference>
<dbReference type="InterPro" id="IPR042490">
    <property type="entry name" value="Thio_Ohase/BAAT_N"/>
</dbReference>
<reference evidence="5" key="1">
    <citation type="submission" date="2025-08" db="UniProtKB">
        <authorList>
            <consortium name="Ensembl"/>
        </authorList>
    </citation>
    <scope>IDENTIFICATION</scope>
</reference>
<evidence type="ECO:0000256" key="1">
    <source>
        <dbReference type="ARBA" id="ARBA00006538"/>
    </source>
</evidence>
<dbReference type="OMA" id="HHRASNF"/>
<dbReference type="InterPro" id="IPR006862">
    <property type="entry name" value="Thio_Ohase/aa_AcTrfase"/>
</dbReference>
<evidence type="ECO:0000313" key="5">
    <source>
        <dbReference type="Ensembl" id="ENSOABP00000057011.2"/>
    </source>
</evidence>
<dbReference type="PIRSF" id="PIRSF016521">
    <property type="entry name" value="Acyl-CoA_hydro"/>
    <property type="match status" value="1"/>
</dbReference>
<dbReference type="PANTHER" id="PTHR10824">
    <property type="entry name" value="ACYL-COENZYME A THIOESTERASE-RELATED"/>
    <property type="match status" value="1"/>
</dbReference>
<feature type="active site" description="Charge relay system" evidence="2">
    <location>
        <position position="324"/>
    </location>
</feature>
<protein>
    <recommendedName>
        <fullName evidence="7">Acyl-CoA thioesterase 21</fullName>
    </recommendedName>
</protein>
<proteinExistence type="inferred from homology"/>
<evidence type="ECO:0008006" key="7">
    <source>
        <dbReference type="Google" id="ProtNLM"/>
    </source>
</evidence>
<accession>A0A668VXR1</accession>
<keyword evidence="6" id="KW-1185">Reference proteome</keyword>
<sequence>MSSVFSSKFSPLLFRLSEKMSSQVRLRLLPRARCLFDEPIKVKVEGLRSRQVVTMRARLTDDKGVVFSSSATYRANGSGEVDLNRDPSLGGSYVGVEPMGLLWSMRAEKSHKKFQKATSLKMLAEETNERLLMGDGVSRVPVKEGNISGVLFTPPGEGLFPAVLDILTFRSETRASLLASKGFVVLGIGLVQGKFESFEHYPRFHLDHFKEAIDFLKQQPKVIGIIGRSKAADLALSLATFVPGVNATVCINGCSANVGVPLYYKKQQILSPLVYDLSKLIPTESGASIGKYIFEDPLAEKNKGSLVPIEQAKAHFLFVAGEDDLNYDSKTYMDQMVERLKRHGKENFECVSYRGAGHLLEPPYEPFCPSCAHGISHYIASWGGQPEAHAAAEVHLWKKIQEFFRTHLSSDAAQTKAKIITSG</sequence>
<dbReference type="GO" id="GO:0006637">
    <property type="term" value="P:acyl-CoA metabolic process"/>
    <property type="evidence" value="ECO:0007669"/>
    <property type="project" value="InterPro"/>
</dbReference>
<dbReference type="Gene3D" id="3.40.50.1820">
    <property type="entry name" value="alpha/beta hydrolase"/>
    <property type="match status" value="1"/>
</dbReference>
<organism evidence="5 6">
    <name type="scientific">Oreochromis aureus</name>
    <name type="common">Israeli tilapia</name>
    <name type="synonym">Chromis aureus</name>
    <dbReference type="NCBI Taxonomy" id="47969"/>
    <lineage>
        <taxon>Eukaryota</taxon>
        <taxon>Metazoa</taxon>
        <taxon>Chordata</taxon>
        <taxon>Craniata</taxon>
        <taxon>Vertebrata</taxon>
        <taxon>Euteleostomi</taxon>
        <taxon>Actinopterygii</taxon>
        <taxon>Neopterygii</taxon>
        <taxon>Teleostei</taxon>
        <taxon>Neoteleostei</taxon>
        <taxon>Acanthomorphata</taxon>
        <taxon>Ovalentaria</taxon>
        <taxon>Cichlomorphae</taxon>
        <taxon>Cichliformes</taxon>
        <taxon>Cichlidae</taxon>
        <taxon>African cichlids</taxon>
        <taxon>Pseudocrenilabrinae</taxon>
        <taxon>Oreochromini</taxon>
        <taxon>Oreochromis</taxon>
    </lineage>
</organism>
<feature type="domain" description="Acyl-CoA thioester hydrolase/bile acid-CoA amino acid N-acetyltransferase" evidence="3">
    <location>
        <begin position="37"/>
        <end position="118"/>
    </location>
</feature>
<dbReference type="InterPro" id="IPR014940">
    <property type="entry name" value="BAAT_C"/>
</dbReference>
<dbReference type="InterPro" id="IPR016662">
    <property type="entry name" value="Acyl-CoA_thioEstase_long-chain"/>
</dbReference>
<dbReference type="PANTHER" id="PTHR10824:SF17">
    <property type="entry name" value="ACYL-COENZYME A THIOESTERASE 6"/>
    <property type="match status" value="1"/>
</dbReference>
<comment type="similarity">
    <text evidence="1">Belongs to the C/M/P thioester hydrolase family.</text>
</comment>
<dbReference type="GO" id="GO:0006631">
    <property type="term" value="P:fatty acid metabolic process"/>
    <property type="evidence" value="ECO:0007669"/>
    <property type="project" value="TreeGrafter"/>
</dbReference>